<protein>
    <submittedName>
        <fullName evidence="6">Alcohol dehydrogenase 2</fullName>
        <ecNumber evidence="6">1.1.1.1</ecNumber>
    </submittedName>
</protein>
<evidence type="ECO:0000256" key="1">
    <source>
        <dbReference type="ARBA" id="ARBA00007358"/>
    </source>
</evidence>
<dbReference type="AlphaFoldDB" id="A0A517RKB5"/>
<keyword evidence="2 6" id="KW-0560">Oxidoreductase</keyword>
<dbReference type="Pfam" id="PF00465">
    <property type="entry name" value="Fe-ADH"/>
    <property type="match status" value="1"/>
</dbReference>
<gene>
    <name evidence="6" type="primary">adhB</name>
    <name evidence="6" type="ORF">Pan241w_44360</name>
</gene>
<dbReference type="PANTHER" id="PTHR11496:SF102">
    <property type="entry name" value="ALCOHOL DEHYDROGENASE 4"/>
    <property type="match status" value="1"/>
</dbReference>
<accession>A0A517RKB5</accession>
<proteinExistence type="inferred from homology"/>
<dbReference type="PANTHER" id="PTHR11496">
    <property type="entry name" value="ALCOHOL DEHYDROGENASE"/>
    <property type="match status" value="1"/>
</dbReference>
<dbReference type="Gene3D" id="1.20.1090.10">
    <property type="entry name" value="Dehydroquinate synthase-like - alpha domain"/>
    <property type="match status" value="1"/>
</dbReference>
<reference evidence="6 7" key="1">
    <citation type="submission" date="2019-02" db="EMBL/GenBank/DDBJ databases">
        <title>Deep-cultivation of Planctomycetes and their phenomic and genomic characterization uncovers novel biology.</title>
        <authorList>
            <person name="Wiegand S."/>
            <person name="Jogler M."/>
            <person name="Boedeker C."/>
            <person name="Pinto D."/>
            <person name="Vollmers J."/>
            <person name="Rivas-Marin E."/>
            <person name="Kohn T."/>
            <person name="Peeters S.H."/>
            <person name="Heuer A."/>
            <person name="Rast P."/>
            <person name="Oberbeckmann S."/>
            <person name="Bunk B."/>
            <person name="Jeske O."/>
            <person name="Meyerdierks A."/>
            <person name="Storesund J.E."/>
            <person name="Kallscheuer N."/>
            <person name="Luecker S."/>
            <person name="Lage O.M."/>
            <person name="Pohl T."/>
            <person name="Merkel B.J."/>
            <person name="Hornburger P."/>
            <person name="Mueller R.-W."/>
            <person name="Bruemmer F."/>
            <person name="Labrenz M."/>
            <person name="Spormann A.M."/>
            <person name="Op den Camp H."/>
            <person name="Overmann J."/>
            <person name="Amann R."/>
            <person name="Jetten M.S.M."/>
            <person name="Mascher T."/>
            <person name="Medema M.H."/>
            <person name="Devos D.P."/>
            <person name="Kaster A.-K."/>
            <person name="Ovreas L."/>
            <person name="Rohde M."/>
            <person name="Galperin M.Y."/>
            <person name="Jogler C."/>
        </authorList>
    </citation>
    <scope>NUCLEOTIDE SEQUENCE [LARGE SCALE GENOMIC DNA]</scope>
    <source>
        <strain evidence="6 7">Pan241w</strain>
    </source>
</reference>
<feature type="domain" description="Fe-containing alcohol dehydrogenase-like C-terminal" evidence="5">
    <location>
        <begin position="208"/>
        <end position="399"/>
    </location>
</feature>
<dbReference type="EMBL" id="CP036269">
    <property type="protein sequence ID" value="QDT44327.1"/>
    <property type="molecule type" value="Genomic_DNA"/>
</dbReference>
<name>A0A517RKB5_9PLAN</name>
<dbReference type="Proteomes" id="UP000317171">
    <property type="component" value="Chromosome"/>
</dbReference>
<dbReference type="InterPro" id="IPR039697">
    <property type="entry name" value="Alcohol_dehydrogenase_Fe"/>
</dbReference>
<dbReference type="Gene3D" id="3.40.50.1970">
    <property type="match status" value="1"/>
</dbReference>
<evidence type="ECO:0000313" key="7">
    <source>
        <dbReference type="Proteomes" id="UP000317171"/>
    </source>
</evidence>
<evidence type="ECO:0000256" key="2">
    <source>
        <dbReference type="ARBA" id="ARBA00023002"/>
    </source>
</evidence>
<dbReference type="SUPFAM" id="SSF56796">
    <property type="entry name" value="Dehydroquinate synthase-like"/>
    <property type="match status" value="1"/>
</dbReference>
<evidence type="ECO:0000313" key="6">
    <source>
        <dbReference type="EMBL" id="QDT44327.1"/>
    </source>
</evidence>
<dbReference type="GO" id="GO:0046872">
    <property type="term" value="F:metal ion binding"/>
    <property type="evidence" value="ECO:0007669"/>
    <property type="project" value="InterPro"/>
</dbReference>
<dbReference type="Pfam" id="PF25137">
    <property type="entry name" value="ADH_Fe_C"/>
    <property type="match status" value="1"/>
</dbReference>
<organism evidence="6 7">
    <name type="scientific">Gimesia alba</name>
    <dbReference type="NCBI Taxonomy" id="2527973"/>
    <lineage>
        <taxon>Bacteria</taxon>
        <taxon>Pseudomonadati</taxon>
        <taxon>Planctomycetota</taxon>
        <taxon>Planctomycetia</taxon>
        <taxon>Planctomycetales</taxon>
        <taxon>Planctomycetaceae</taxon>
        <taxon>Gimesia</taxon>
    </lineage>
</organism>
<keyword evidence="7" id="KW-1185">Reference proteome</keyword>
<comment type="similarity">
    <text evidence="1">Belongs to the iron-containing alcohol dehydrogenase family.</text>
</comment>
<dbReference type="CDD" id="cd08551">
    <property type="entry name" value="Fe-ADH"/>
    <property type="match status" value="1"/>
</dbReference>
<dbReference type="FunFam" id="3.40.50.1970:FF:000003">
    <property type="entry name" value="Alcohol dehydrogenase, iron-containing"/>
    <property type="match status" value="1"/>
</dbReference>
<dbReference type="InterPro" id="IPR001670">
    <property type="entry name" value="ADH_Fe/GldA"/>
</dbReference>
<dbReference type="KEGG" id="gaz:Pan241w_44360"/>
<dbReference type="GO" id="GO:0004022">
    <property type="term" value="F:alcohol dehydrogenase (NAD+) activity"/>
    <property type="evidence" value="ECO:0007669"/>
    <property type="project" value="UniProtKB-EC"/>
</dbReference>
<feature type="region of interest" description="Disordered" evidence="3">
    <location>
        <begin position="1"/>
        <end position="20"/>
    </location>
</feature>
<sequence>MDSKSSTKANTDQEEQTSLSAFDYAPRTRIVFGAGTLDRLGELAAELGAKHVFLVTDKGLAAAGHEARAVTALENAGIQITIFDDVHANPTTEDVDRGLQVARNHPIDLIVGLGGGSSMDCAKGINFLLTNGGKMEDYWGVGKATKPMLPLIAVPTTAGTGSEAQSFAVIAHPETHMKMACGDKKAACRIAILDPELTLTMPRSVTQVTGIDALSHALETFVTKPRNEISQLFSRRAWTLLANSFPKVLDTPDDLIARGNMQLGAHFAGAAIENSMLGATHALANPLSAHFNLTHGVAVGIMLPHVIRFNAELVGDHYSLLASDIGLCEPKDPAGAGLLAEHIQSLIAMAGAPTSLSQCEVDLSLVEQLAEEASRQWTGNFNPRPVDQSSLRELYECAY</sequence>
<evidence type="ECO:0000259" key="5">
    <source>
        <dbReference type="Pfam" id="PF25137"/>
    </source>
</evidence>
<feature type="domain" description="Alcohol dehydrogenase iron-type/glycerol dehydrogenase GldA" evidence="4">
    <location>
        <begin position="28"/>
        <end position="195"/>
    </location>
</feature>
<dbReference type="InterPro" id="IPR056798">
    <property type="entry name" value="ADH_Fe_C"/>
</dbReference>
<evidence type="ECO:0000256" key="3">
    <source>
        <dbReference type="SAM" id="MobiDB-lite"/>
    </source>
</evidence>
<dbReference type="EC" id="1.1.1.1" evidence="6"/>
<evidence type="ECO:0000259" key="4">
    <source>
        <dbReference type="Pfam" id="PF00465"/>
    </source>
</evidence>
<dbReference type="RefSeq" id="WP_232107224.1">
    <property type="nucleotide sequence ID" value="NZ_CP036269.1"/>
</dbReference>